<dbReference type="SUPFAM" id="SSF53613">
    <property type="entry name" value="Ribokinase-like"/>
    <property type="match status" value="1"/>
</dbReference>
<dbReference type="InterPro" id="IPR022463">
    <property type="entry name" value="1-PFruKinase"/>
</dbReference>
<name>A0A1G6JY07_9ACTN</name>
<keyword evidence="5 11" id="KW-0547">Nucleotide-binding</keyword>
<dbReference type="GO" id="GO:0005829">
    <property type="term" value="C:cytosol"/>
    <property type="evidence" value="ECO:0007669"/>
    <property type="project" value="TreeGrafter"/>
</dbReference>
<evidence type="ECO:0000256" key="11">
    <source>
        <dbReference type="RuleBase" id="RU369061"/>
    </source>
</evidence>
<dbReference type="EMBL" id="FMZL01000006">
    <property type="protein sequence ID" value="SDC23617.1"/>
    <property type="molecule type" value="Genomic_DNA"/>
</dbReference>
<evidence type="ECO:0000256" key="6">
    <source>
        <dbReference type="ARBA" id="ARBA00022777"/>
    </source>
</evidence>
<dbReference type="GO" id="GO:0008662">
    <property type="term" value="F:1-phosphofructokinase activity"/>
    <property type="evidence" value="ECO:0007669"/>
    <property type="project" value="UniProtKB-UniRule"/>
</dbReference>
<evidence type="ECO:0000256" key="2">
    <source>
        <dbReference type="ARBA" id="ARBA00012131"/>
    </source>
</evidence>
<dbReference type="RefSeq" id="WP_090845807.1">
    <property type="nucleotide sequence ID" value="NZ_FMZL01000006.1"/>
</dbReference>
<dbReference type="Proteomes" id="UP000198528">
    <property type="component" value="Unassembled WGS sequence"/>
</dbReference>
<dbReference type="PANTHER" id="PTHR46566">
    <property type="entry name" value="1-PHOSPHOFRUCTOKINASE-RELATED"/>
    <property type="match status" value="1"/>
</dbReference>
<evidence type="ECO:0000256" key="9">
    <source>
        <dbReference type="ARBA" id="ARBA00047745"/>
    </source>
</evidence>
<evidence type="ECO:0000259" key="12">
    <source>
        <dbReference type="Pfam" id="PF00294"/>
    </source>
</evidence>
<dbReference type="NCBIfam" id="TIGR03828">
    <property type="entry name" value="pfkB"/>
    <property type="match status" value="1"/>
</dbReference>
<organism evidence="13 14">
    <name type="scientific">Parafannyhessea umbonata</name>
    <dbReference type="NCBI Taxonomy" id="604330"/>
    <lineage>
        <taxon>Bacteria</taxon>
        <taxon>Bacillati</taxon>
        <taxon>Actinomycetota</taxon>
        <taxon>Coriobacteriia</taxon>
        <taxon>Coriobacteriales</taxon>
        <taxon>Atopobiaceae</taxon>
        <taxon>Parafannyhessea</taxon>
    </lineage>
</organism>
<keyword evidence="4 10" id="KW-0808">Transferase</keyword>
<proteinExistence type="inferred from homology"/>
<evidence type="ECO:0000256" key="4">
    <source>
        <dbReference type="ARBA" id="ARBA00022679"/>
    </source>
</evidence>
<dbReference type="Gene3D" id="3.40.1190.20">
    <property type="match status" value="1"/>
</dbReference>
<protein>
    <recommendedName>
        <fullName evidence="3 11">1-phosphofructokinase</fullName>
        <shortName evidence="11">Fru1PK</shortName>
        <ecNumber evidence="2 11">2.7.1.56</ecNumber>
    </recommendedName>
    <alternativeName>
        <fullName evidence="8 11">Fructose 1-phosphate kinase</fullName>
    </alternativeName>
</protein>
<dbReference type="Pfam" id="PF00294">
    <property type="entry name" value="PfkB"/>
    <property type="match status" value="1"/>
</dbReference>
<comment type="catalytic activity">
    <reaction evidence="9 11">
        <text>beta-D-fructose 1-phosphate + ATP = beta-D-fructose 1,6-bisphosphate + ADP + H(+)</text>
        <dbReference type="Rhea" id="RHEA:14213"/>
        <dbReference type="ChEBI" id="CHEBI:15378"/>
        <dbReference type="ChEBI" id="CHEBI:30616"/>
        <dbReference type="ChEBI" id="CHEBI:32966"/>
        <dbReference type="ChEBI" id="CHEBI:138881"/>
        <dbReference type="ChEBI" id="CHEBI:456216"/>
        <dbReference type="EC" id="2.7.1.56"/>
    </reaction>
</comment>
<feature type="domain" description="Carbohydrate kinase PfkB" evidence="12">
    <location>
        <begin position="12"/>
        <end position="285"/>
    </location>
</feature>
<dbReference type="GO" id="GO:0005524">
    <property type="term" value="F:ATP binding"/>
    <property type="evidence" value="ECO:0007669"/>
    <property type="project" value="UniProtKB-UniRule"/>
</dbReference>
<dbReference type="InterPro" id="IPR029056">
    <property type="entry name" value="Ribokinase-like"/>
</dbReference>
<comment type="similarity">
    <text evidence="1 11">Belongs to the carbohydrate kinase PfkB family.</text>
</comment>
<gene>
    <name evidence="13" type="ORF">SAMN04487824_10617</name>
</gene>
<keyword evidence="14" id="KW-1185">Reference proteome</keyword>
<dbReference type="AlphaFoldDB" id="A0A1G6JY07"/>
<evidence type="ECO:0000256" key="8">
    <source>
        <dbReference type="ARBA" id="ARBA00032802"/>
    </source>
</evidence>
<evidence type="ECO:0000313" key="14">
    <source>
        <dbReference type="Proteomes" id="UP000198528"/>
    </source>
</evidence>
<dbReference type="EC" id="2.7.1.56" evidence="2 11"/>
<keyword evidence="6 11" id="KW-0418">Kinase</keyword>
<dbReference type="FunFam" id="3.40.1190.20:FF:000001">
    <property type="entry name" value="Phosphofructokinase"/>
    <property type="match status" value="1"/>
</dbReference>
<evidence type="ECO:0000313" key="13">
    <source>
        <dbReference type="EMBL" id="SDC23617.1"/>
    </source>
</evidence>
<evidence type="ECO:0000256" key="7">
    <source>
        <dbReference type="ARBA" id="ARBA00022840"/>
    </source>
</evidence>
<dbReference type="InterPro" id="IPR017583">
    <property type="entry name" value="Tagatose/fructose_Pkinase"/>
</dbReference>
<reference evidence="14" key="1">
    <citation type="submission" date="2016-10" db="EMBL/GenBank/DDBJ databases">
        <authorList>
            <person name="Varghese N."/>
            <person name="Submissions S."/>
        </authorList>
    </citation>
    <scope>NUCLEOTIDE SEQUENCE [LARGE SCALE GENOMIC DNA]</scope>
    <source>
        <strain evidence="14">DSM 22619</strain>
    </source>
</reference>
<evidence type="ECO:0000256" key="1">
    <source>
        <dbReference type="ARBA" id="ARBA00010688"/>
    </source>
</evidence>
<evidence type="ECO:0000256" key="5">
    <source>
        <dbReference type="ARBA" id="ARBA00022741"/>
    </source>
</evidence>
<comment type="function">
    <text evidence="11">Catalyzes the ATP-dependent phosphorylation of fructose-l-phosphate to fructose-l,6-bisphosphate.</text>
</comment>
<dbReference type="InterPro" id="IPR002173">
    <property type="entry name" value="Carboh/pur_kinase_PfkB_CS"/>
</dbReference>
<dbReference type="STRING" id="604330.SAMN04489857_1473"/>
<dbReference type="GO" id="GO:0016052">
    <property type="term" value="P:carbohydrate catabolic process"/>
    <property type="evidence" value="ECO:0007669"/>
    <property type="project" value="UniProtKB-ARBA"/>
</dbReference>
<evidence type="ECO:0000256" key="10">
    <source>
        <dbReference type="PIRNR" id="PIRNR000535"/>
    </source>
</evidence>
<accession>A0A1G6JY07</accession>
<keyword evidence="7 11" id="KW-0067">ATP-binding</keyword>
<dbReference type="NCBIfam" id="TIGR03168">
    <property type="entry name" value="1-PFK"/>
    <property type="match status" value="1"/>
</dbReference>
<dbReference type="CDD" id="cd01164">
    <property type="entry name" value="FruK_PfkB_like"/>
    <property type="match status" value="1"/>
</dbReference>
<dbReference type="PROSITE" id="PS00584">
    <property type="entry name" value="PFKB_KINASES_2"/>
    <property type="match status" value="1"/>
</dbReference>
<dbReference type="InterPro" id="IPR011611">
    <property type="entry name" value="PfkB_dom"/>
</dbReference>
<dbReference type="PIRSF" id="PIRSF000535">
    <property type="entry name" value="1PFK/6PFK/LacC"/>
    <property type="match status" value="1"/>
</dbReference>
<dbReference type="GO" id="GO:0044281">
    <property type="term" value="P:small molecule metabolic process"/>
    <property type="evidence" value="ECO:0007669"/>
    <property type="project" value="UniProtKB-ARBA"/>
</dbReference>
<dbReference type="PANTHER" id="PTHR46566:SF1">
    <property type="entry name" value="1-PHOSPHOFRUCTOKINASE"/>
    <property type="match status" value="1"/>
</dbReference>
<sequence>MIYTVTFNPSIDYIVRMPRLEPGAINRVTYEDILPGGKGINVSIVLSNLGHESCALGFVAGFTGAEIVRLMQTSGAKSDFIQVAEGMSRINMKIKAAEETEINGIGPKILDSDIEALYARLDALKPGDTLVIAGSVPSMLPSDMYERIMGRLDGRGINIVVDAERDLLVKVLGYHPFLIKPNNHELGAIFGVELATRDDVVPYARKLQEKGARNVLISMAGEGAVLVPESGDVIMSEAPKGTVVNSVGAGDSMVAGFLAGYQESDGDYATAFKMGVAIGSASAFSAKLATRPEVEALLKTL</sequence>
<evidence type="ECO:0000256" key="3">
    <source>
        <dbReference type="ARBA" id="ARBA00013596"/>
    </source>
</evidence>